<comment type="caution">
    <text evidence="1">The sequence shown here is derived from an EMBL/GenBank/DDBJ whole genome shotgun (WGS) entry which is preliminary data.</text>
</comment>
<gene>
    <name evidence="1" type="ORF">LOY88_003114</name>
</gene>
<dbReference type="EMBL" id="JALBCA010000039">
    <property type="protein sequence ID" value="KAI2387425.1"/>
    <property type="molecule type" value="Genomic_DNA"/>
</dbReference>
<protein>
    <submittedName>
        <fullName evidence="1">Uncharacterized protein</fullName>
    </submittedName>
</protein>
<accession>A0ACB8UXS5</accession>
<organism evidence="1">
    <name type="scientific">Ophidiomyces ophidiicola</name>
    <dbReference type="NCBI Taxonomy" id="1387563"/>
    <lineage>
        <taxon>Eukaryota</taxon>
        <taxon>Fungi</taxon>
        <taxon>Dikarya</taxon>
        <taxon>Ascomycota</taxon>
        <taxon>Pezizomycotina</taxon>
        <taxon>Eurotiomycetes</taxon>
        <taxon>Eurotiomycetidae</taxon>
        <taxon>Onygenales</taxon>
        <taxon>Onygenaceae</taxon>
        <taxon>Ophidiomyces</taxon>
    </lineage>
</organism>
<proteinExistence type="predicted"/>
<reference evidence="1" key="1">
    <citation type="journal article" date="2022" name="bioRxiv">
        <title>Population genetic analysis of Ophidiomyces ophidiicola, the causative agent of snake fungal disease, indicates recent introductions to the USA.</title>
        <authorList>
            <person name="Ladner J.T."/>
            <person name="Palmer J.M."/>
            <person name="Ettinger C.L."/>
            <person name="Stajich J.E."/>
            <person name="Farrell T.M."/>
            <person name="Glorioso B.M."/>
            <person name="Lawson B."/>
            <person name="Price S.J."/>
            <person name="Stengle A.G."/>
            <person name="Grear D.A."/>
            <person name="Lorch J.M."/>
        </authorList>
    </citation>
    <scope>NUCLEOTIDE SEQUENCE</scope>
    <source>
        <strain evidence="1">NWHC 24266-5</strain>
    </source>
</reference>
<evidence type="ECO:0000313" key="1">
    <source>
        <dbReference type="EMBL" id="KAI2387425.1"/>
    </source>
</evidence>
<name>A0ACB8UXS5_9EURO</name>
<sequence>MSERLPNKAQQEPRPQDSCISTSYSSLSEKERDTIAKEPSSETQEYLPPENFCDKELSTDGRENAQNDQTGNMAPCQRSHSRSTQHTNGDGGPPLAPRMSMDTQGNIYPEGGREAYMVVFGSFLALFGSLGIVNTLGSIHAWISVHQLKNYNQSSVSWIFGIYAFLLFFGGLQIGPIFDAKGPKLLVLAGTILSVLSVALLGSCTEYWHFMVVYSVIGGIGVSLVFTPAVASPGHFFFRLRGRATGIATTGGSVGGIVFPLMLESLYPKVGFAWATRAVALVCLVAMFFGCLLIKSRLPKKRATKENILPDLRILFEPVFALTTAGIFFIEWGLFIPITYVTSYALAHNMPRALSYQLLALLNVGSFFGRWIPGFISDYLGRFNIMIGTVLLCLLSTTCLWLPAQDSVGMMVAYSLIFGFASGSNISLTPVCVGQVCKTENYGRYYATAYTVVSFGCASPFP</sequence>